<dbReference type="InterPro" id="IPR050708">
    <property type="entry name" value="T6SS_VgrG/RHS"/>
</dbReference>
<accession>A0A372G8R7</accession>
<gene>
    <name evidence="7" type="ORF">D0T12_29110</name>
</gene>
<feature type="compositionally biased region" description="Basic and acidic residues" evidence="5">
    <location>
        <begin position="1153"/>
        <end position="1167"/>
    </location>
</feature>
<sequence>MGRALGRNRLLAVVVGLALLLSGLSASVGPVAERAEALPPSPTGCLRGDPKAAAAAAPAAYRASVAPGATRRLAHAGAELTIGPNAVSEPVEIGIQRLSEKQVPDLGTGMDNLSKGGYRFTPSPHRFDAEITVSLPYDPAVLKASGMTAQDVHTFFFDEPTGCWRALRRVSVDEKKHRVVSLTDHFTDMVNATVTAPEGPSVESFDPNEIKGIQAASPATGVNQIDVPQAGNDGAARLAYPIELPKGRAGLQPSLAVNYSSADASGWLGLGWNLTVPSIDVETRWGVPRYDAERETETYAMGGEQLTPMAHRGRPVPREADKMFRPRVQGGFARIVRKGDSPKEYEWEVTDKAGSRWSYGGEGATLADDGGNIFSWALREVRDRNGNTIRYHHVRVDDTGVQGGTVDGRNLYVKRISYTGHGDSEGPYSVTFVRDRELSEARRPDVSIDARGGFKRVTADLLRRVEVRLNDTLIRKYDFAYEQGAFGKTLLKSVEQFDADGKPFNKHTFDYFDDVRGAGGTYDAFNRVNWESPDDNVRNGAVDGVRSGAGEAGALNGNTSTGVGGHLYVGYGFLPAKNGSVGVKAGYQRGSQEGLLALIDVDGDDLPDKVFKRGGGWVFRKNLSRPGGSPRFAETTTPLRNLPGIFDETSSTRIVGVEGYLGRRAAQLDHADTVSTSRRYFTDVNSDGVADLVNGRGVLFGRVGADGTVTYGSAADTPVPIGPSKVDPKGLLPDYGPDRDRRDDSFPLVDTLRRWTAPYDGVVRVTGTVRLQPSQDDPAEFGKPDGVRVAVQFEDRELWSKTIAADDHGEHTPGDVDAIPVKRGQRLYFRVGSVNDGTGDRVAWNPQITYTGMAPVTDANGLPLHSYTASTDFTLAGRASTVAAPADGTLHLTGDLVKKAATTDDVTILITQDGRQVLEKKVAATSTGTTPVDVKVSVTQGQTLALRLKVDSPIDVSALDWKPVARYVEAEGMVKLRGPAARDARFAPEFEAPFDIDTYPVSSATAPPRPYTVTESGTLTVVPRLTAASGVQGHAVFTVKKRGALLAKKTVALGAEPPEVAVSVEAGDELFFDFAVADADLTGKITGHEVTVGDAAVTGTLHGAAAEGVFGRPYRGWSMAGYNGNKERAGQPIRQADLAVTDDIKNQLPGEVDPPKDRDDFEKDPRVKPPNVVPFTPRPEHGRWDAGEYSWVSAGEVSSARFGGRTIGLPTAGDFDDVRAVPRMSRTKQISLSGGGGGDVINVGGSVADGTTTGELDYLDMNADGFPDVVGAGGVQYTDPTGVLGATRGRVPGGALRRSENVAGNASAGSSARTITTGRGHSTPPAWTTSNTSSAGNEMPPLGLGGSHGTARSDAEHDLLDINGDGLPDRVYKDGRAALNLGYRFADPEPWRGGKLDEGTTVNNGLNIGFNTDFYAIGGGASFEQSSSSTKNSLADVNGDGLIDRVFTGDPLRVALNTGTGFAAPVPFNGSLGGVNEDRGATLGGGAYARFAPCWFFGCFVINPGVNASIGVSRTQQTLRDINGDGLADHLASSRDGELKVASNQTGRTNLLRSVHRPLGSRIDLDYTRDGNTYDQPRSRYLMSSVSVSDGLPGDGPDIQKTTFTYADGAYDRREREFLGYGRVTSQDRTDDGKVYRTVTQDYDTRNHSTRGLVKREAVADASGALYTETLKTHVLRDVDSGDVTDGRGDTGTVFAELGRMEQRWYEGRADPGKITSTEMSYDKYGNVVRTVDRGEPGAADDVETTTRYTECTDTHIIGVAEATEVRSGGDLLAASESTVDCDTGRVTRHRAKSGTGDDAVTDLTYNDNGTIASIKSPANHRGQRYERTYTYDDTTGTHVTSTVDSFGLRSTAAYDLRFGQVTTATDANGQERKTTYDAIGRVDTVTGPHDHDADRPTIDFEYRPDADVPYAVTRHLDRAADGSVKADTIDTVTFTDGFGRAVQTKMDAEISGADAMTVSGRAVFDEFGRVVEQYYPTSEPKGPANFTFNPRFDTVRPTTTTYDSLGRALRVQLPDQTVTTTAYGFGEDRSGTLQLETVATDANGNQTRSYSDARGERTAVREPGAEDGQAPIWTSYAYDGLGRLTRTTDDHDNVTTAAYDLLGRRTKVTSPDSGTTTTVHDPAGNVIRKVTANLAAAGKAVTYTYDHNRLTAIRYPTFTGNDVRYTYGEPGARHNGAGRVVEVRDATGRTNRKYGPLGEITEETRRVDVRHLDSRTFTTSYRYDSWNRMLRMTFPDGEVLSYGYDSGGSVASADGVKRGQRYRYLTRQHYDEFGQRTLTELGNGTVTRYTYDAADRRLAVQEAKIPQGYAFQNLRYDYDDVGNVTSIENDTTRPTPQEVWPKVGGPTKQTFKYDNLDRLTSARGEFDMSADLTDRYRFDQSYDTIHNLTAKSQQHELVTSAGHVQGKRDTSYQHRYTYFGDGPHAPTWIGDAHRRYDANGNLTSSDTQWGRLRRQMVWDEDNRLACVQDSTQAPDMPQNPDGCYAPGKPPTVRFLYDDQGNRVIKQSLRTHVYPSETYTQRDNVSFKHVFVGGARLATKAVKQGPFHEDAQFFYQKDHLGTTGFGTDARGRVIEHNAFFPSGETWISENLGERNPYQFTGKELDSETGHYYHGARYYDPRSGGWLSTDPAAERYLNGSANGGVYNSRNLSSYSYSYNNPVKLTDPDGRVVNVAAAAAGAVSGAVIGAGIELGMQWWKGEGYNWRAVAGAAAGGAVTGAFAGLTFGGSIAATGLTRAVVTGSKAVAHSAVSNAAGEATSAAVQGTSISEGALAGAATGVLGSVGEAAAKGVFKGVSMVAPTAMEVAERKVAQYKQTLSAVLEKAHQARAQGRKVLGKKGERKVSGIWHPELEVVEFGISGMKNNQGFVHHSLTQEALELVDPAERAKFWSYCAETYACSRTFYALEAAGKTVTRDTLKDAIIITVKASKKDATHGMLEPRCHGCTVMLEYLNAHP</sequence>
<dbReference type="GO" id="GO:0005737">
    <property type="term" value="C:cytoplasm"/>
    <property type="evidence" value="ECO:0007669"/>
    <property type="project" value="InterPro"/>
</dbReference>
<feature type="region of interest" description="Disordered" evidence="5">
    <location>
        <begin position="719"/>
        <end position="743"/>
    </location>
</feature>
<name>A0A372G8R7_9ACTN</name>
<feature type="compositionally biased region" description="Low complexity" evidence="5">
    <location>
        <begin position="1301"/>
        <end position="1312"/>
    </location>
</feature>
<dbReference type="Proteomes" id="UP000262882">
    <property type="component" value="Unassembled WGS sequence"/>
</dbReference>
<dbReference type="InterPro" id="IPR006530">
    <property type="entry name" value="YD"/>
</dbReference>
<comment type="caution">
    <text evidence="7">The sequence shown here is derived from an EMBL/GenBank/DDBJ whole genome shotgun (WGS) entry which is preliminary data.</text>
</comment>
<keyword evidence="3" id="KW-0843">Virulence</keyword>
<comment type="subcellular location">
    <subcellularLocation>
        <location evidence="1">Secreted</location>
    </subcellularLocation>
</comment>
<dbReference type="NCBIfam" id="TIGR03696">
    <property type="entry name" value="Rhs_assc_core"/>
    <property type="match status" value="1"/>
</dbReference>
<proteinExistence type="predicted"/>
<evidence type="ECO:0000313" key="8">
    <source>
        <dbReference type="Proteomes" id="UP000262882"/>
    </source>
</evidence>
<evidence type="ECO:0000256" key="5">
    <source>
        <dbReference type="SAM" id="MobiDB-lite"/>
    </source>
</evidence>
<feature type="compositionally biased region" description="Polar residues" evidence="5">
    <location>
        <begin position="1313"/>
        <end position="1336"/>
    </location>
</feature>
<dbReference type="InterPro" id="IPR022045">
    <property type="entry name" value="TcdB_toxin_mid/N"/>
</dbReference>
<dbReference type="InterPro" id="IPR028994">
    <property type="entry name" value="Integrin_alpha_N"/>
</dbReference>
<dbReference type="InterPro" id="IPR003284">
    <property type="entry name" value="Sal_SpvB"/>
</dbReference>
<evidence type="ECO:0000256" key="3">
    <source>
        <dbReference type="ARBA" id="ARBA00023026"/>
    </source>
</evidence>
<keyword evidence="4" id="KW-0175">Coiled coil</keyword>
<protein>
    <submittedName>
        <fullName evidence="7">Sugar-binding protein</fullName>
    </submittedName>
</protein>
<evidence type="ECO:0000259" key="6">
    <source>
        <dbReference type="Pfam" id="PF12256"/>
    </source>
</evidence>
<evidence type="ECO:0000256" key="1">
    <source>
        <dbReference type="ARBA" id="ARBA00004613"/>
    </source>
</evidence>
<dbReference type="EMBL" id="QVNQ01000011">
    <property type="protein sequence ID" value="RFS81788.1"/>
    <property type="molecule type" value="Genomic_DNA"/>
</dbReference>
<evidence type="ECO:0000313" key="7">
    <source>
        <dbReference type="EMBL" id="RFS81788.1"/>
    </source>
</evidence>
<organism evidence="7 8">
    <name type="scientific">Actinomadura spongiicola</name>
    <dbReference type="NCBI Taxonomy" id="2303421"/>
    <lineage>
        <taxon>Bacteria</taxon>
        <taxon>Bacillati</taxon>
        <taxon>Actinomycetota</taxon>
        <taxon>Actinomycetes</taxon>
        <taxon>Streptosporangiales</taxon>
        <taxon>Thermomonosporaceae</taxon>
        <taxon>Actinomadura</taxon>
    </lineage>
</organism>
<keyword evidence="2" id="KW-0964">Secreted</keyword>
<dbReference type="Gene3D" id="2.180.10.10">
    <property type="entry name" value="RHS repeat-associated core"/>
    <property type="match status" value="3"/>
</dbReference>
<dbReference type="Pfam" id="PF05593">
    <property type="entry name" value="RHS_repeat"/>
    <property type="match status" value="2"/>
</dbReference>
<dbReference type="Pfam" id="PF03534">
    <property type="entry name" value="SpvB"/>
    <property type="match status" value="1"/>
</dbReference>
<feature type="coiled-coil region" evidence="4">
    <location>
        <begin position="2803"/>
        <end position="2830"/>
    </location>
</feature>
<dbReference type="Pfam" id="PF12256">
    <property type="entry name" value="TcdB_toxin_midN"/>
    <property type="match status" value="1"/>
</dbReference>
<dbReference type="PANTHER" id="PTHR32305">
    <property type="match status" value="1"/>
</dbReference>
<dbReference type="RefSeq" id="WP_117403574.1">
    <property type="nucleotide sequence ID" value="NZ_QVNQ01000011.1"/>
</dbReference>
<keyword evidence="8" id="KW-1185">Reference proteome</keyword>
<dbReference type="PANTHER" id="PTHR32305:SF15">
    <property type="entry name" value="PROTEIN RHSA-RELATED"/>
    <property type="match status" value="1"/>
</dbReference>
<reference evidence="7 8" key="1">
    <citation type="submission" date="2018-08" db="EMBL/GenBank/DDBJ databases">
        <title>Actinomadura spongicola sp. nov., isolated from marine sponge Leucetta chagosensis.</title>
        <authorList>
            <person name="Li L."/>
            <person name="Lin H.W."/>
        </authorList>
    </citation>
    <scope>NUCLEOTIDE SEQUENCE [LARGE SCALE GENOMIC DNA]</scope>
    <source>
        <strain evidence="7 8">LHW52907</strain>
    </source>
</reference>
<evidence type="ECO:0000256" key="2">
    <source>
        <dbReference type="ARBA" id="ARBA00022525"/>
    </source>
</evidence>
<feature type="domain" description="Insecticide toxin TcdB middle/N-terminal" evidence="6">
    <location>
        <begin position="1507"/>
        <end position="1645"/>
    </location>
</feature>
<dbReference type="GO" id="GO:0005576">
    <property type="term" value="C:extracellular region"/>
    <property type="evidence" value="ECO:0007669"/>
    <property type="project" value="UniProtKB-SubCell"/>
</dbReference>
<dbReference type="InterPro" id="IPR022385">
    <property type="entry name" value="Rhs_assc_core"/>
</dbReference>
<dbReference type="SUPFAM" id="SSF69318">
    <property type="entry name" value="Integrin alpha N-terminal domain"/>
    <property type="match status" value="1"/>
</dbReference>
<feature type="region of interest" description="Disordered" evidence="5">
    <location>
        <begin position="1146"/>
        <end position="1180"/>
    </location>
</feature>
<feature type="region of interest" description="Disordered" evidence="5">
    <location>
        <begin position="1283"/>
        <end position="1352"/>
    </location>
</feature>
<dbReference type="NCBIfam" id="TIGR01643">
    <property type="entry name" value="YD_repeat_2x"/>
    <property type="match status" value="2"/>
</dbReference>
<evidence type="ECO:0000256" key="4">
    <source>
        <dbReference type="SAM" id="Coils"/>
    </source>
</evidence>
<dbReference type="InterPro" id="IPR031325">
    <property type="entry name" value="RHS_repeat"/>
</dbReference>